<comment type="caution">
    <text evidence="1">The sequence shown here is derived from an EMBL/GenBank/DDBJ whole genome shotgun (WGS) entry which is preliminary data.</text>
</comment>
<dbReference type="RefSeq" id="WP_349804661.1">
    <property type="nucleotide sequence ID" value="NZ_JBEGDP010000010.1"/>
</dbReference>
<evidence type="ECO:0008006" key="3">
    <source>
        <dbReference type="Google" id="ProtNLM"/>
    </source>
</evidence>
<evidence type="ECO:0000313" key="1">
    <source>
        <dbReference type="EMBL" id="MEQ7847743.1"/>
    </source>
</evidence>
<accession>A0ABV1NZ37</accession>
<organism evidence="1 2">
    <name type="scientific">Nocardioides kribbensis</name>
    <dbReference type="NCBI Taxonomy" id="305517"/>
    <lineage>
        <taxon>Bacteria</taxon>
        <taxon>Bacillati</taxon>
        <taxon>Actinomycetota</taxon>
        <taxon>Actinomycetes</taxon>
        <taxon>Propionibacteriales</taxon>
        <taxon>Nocardioidaceae</taxon>
        <taxon>Nocardioides</taxon>
    </lineage>
</organism>
<proteinExistence type="predicted"/>
<sequence length="216" mass="24155">MLPDDPRHGTRAGFYAHRKDGETACARCRRAAATYEAMRQAGKITPEIPAFGTVRRIQALMALGYTTNEIAARAGLSGSHVRMLAQQRSVYGEVASKVDAAYEALSGTVPTPTPTREWLRERATRCRYLPPLAWDDIDDPNERPSFGDAAEGPFDPIVVERILGGDWTLRATKSERWEVIERWSGSDNELERRTGWNVARDRREMRASTCDTTEAA</sequence>
<reference evidence="1 2" key="1">
    <citation type="submission" date="2024-02" db="EMBL/GenBank/DDBJ databases">
        <title>Full genome sequence of Nocardioides kribbensis.</title>
        <authorList>
            <person name="Poletto B.L."/>
            <person name="Silva G."/>
            <person name="Galante D."/>
            <person name="Campos K.R."/>
            <person name="Santos M.B.N."/>
            <person name="Sacchi C.T."/>
        </authorList>
    </citation>
    <scope>NUCLEOTIDE SEQUENCE [LARGE SCALE GENOMIC DNA]</scope>
    <source>
        <strain evidence="1 2">O4R</strain>
    </source>
</reference>
<dbReference type="Proteomes" id="UP001482520">
    <property type="component" value="Unassembled WGS sequence"/>
</dbReference>
<name>A0ABV1NZ37_9ACTN</name>
<protein>
    <recommendedName>
        <fullName evidence="3">Helix-turn-helix domain-containing protein</fullName>
    </recommendedName>
</protein>
<dbReference type="EMBL" id="JBEGDP010000010">
    <property type="protein sequence ID" value="MEQ7847743.1"/>
    <property type="molecule type" value="Genomic_DNA"/>
</dbReference>
<evidence type="ECO:0000313" key="2">
    <source>
        <dbReference type="Proteomes" id="UP001482520"/>
    </source>
</evidence>
<gene>
    <name evidence="1" type="ORF">V6R90_10670</name>
</gene>
<keyword evidence="2" id="KW-1185">Reference proteome</keyword>